<feature type="domain" description="Alpha-D-phosphohexomutase C-terminal" evidence="8">
    <location>
        <begin position="371"/>
        <end position="446"/>
    </location>
</feature>
<dbReference type="InterPro" id="IPR005843">
    <property type="entry name" value="A-D-PHexomutase_C"/>
</dbReference>
<sequence length="452" mass="50567">MAKINPTIFRQYDIRGVVPEELNRNTAYLIGKAFGTYLKRRNEDVCLVGHDNRASSLDLMDAVIDGLLSTGTNVLNVGLLTTPMFYYSRILYSVNPGLMITASHNPPQYNGFKVCFGPATLYGDDLQDICRMIENDDFMDAPRGDISYSYPIFGYADMLKEKIKLERKLKVAVDCGNGTTSIIGPQVLELWGCNVIPIYSESDPNFPNHFPDPVKEENLKALRDVVLKTGADLGIGFDGDGDRIGVVDDKGNIIWGDTMMSLFWREILPKYPGIDCIVEVKCSEALVDEIKRLGGKPFFYKTGHSLIKAKMRELDSPFTGEMSGHMFFADEYYGFDDALYSAGRLLRIISKSGKKLSELLSDVPSYVSTPEIRAESDDKEKFTIVENAKRYFIEKGCSVVDVDGVRAYIYDGWCLARASNTGPEVILRAEAKTEEGLEKILDELRKAVPLKF</sequence>
<dbReference type="AlphaFoldDB" id="A0A5D8QD24"/>
<dbReference type="Pfam" id="PF00408">
    <property type="entry name" value="PGM_PMM_IV"/>
    <property type="match status" value="1"/>
</dbReference>
<evidence type="ECO:0000256" key="3">
    <source>
        <dbReference type="ARBA" id="ARBA00022553"/>
    </source>
</evidence>
<evidence type="ECO:0000256" key="6">
    <source>
        <dbReference type="ARBA" id="ARBA00023235"/>
    </source>
</evidence>
<evidence type="ECO:0000259" key="9">
    <source>
        <dbReference type="Pfam" id="PF02878"/>
    </source>
</evidence>
<dbReference type="Gene3D" id="3.40.120.10">
    <property type="entry name" value="Alpha-D-Glucose-1,6-Bisphosphate, subunit A, domain 3"/>
    <property type="match status" value="3"/>
</dbReference>
<dbReference type="InterPro" id="IPR005845">
    <property type="entry name" value="A-D-PHexomutase_a/b/a-II"/>
</dbReference>
<organism evidence="12 13">
    <name type="scientific">Calorimonas adulescens</name>
    <dbReference type="NCBI Taxonomy" id="2606906"/>
    <lineage>
        <taxon>Bacteria</taxon>
        <taxon>Bacillati</taxon>
        <taxon>Bacillota</taxon>
        <taxon>Clostridia</taxon>
        <taxon>Thermoanaerobacterales</taxon>
        <taxon>Thermoanaerobacteraceae</taxon>
        <taxon>Calorimonas</taxon>
    </lineage>
</organism>
<evidence type="ECO:0000259" key="11">
    <source>
        <dbReference type="Pfam" id="PF02880"/>
    </source>
</evidence>
<evidence type="ECO:0000256" key="4">
    <source>
        <dbReference type="ARBA" id="ARBA00022723"/>
    </source>
</evidence>
<dbReference type="GO" id="GO:0005975">
    <property type="term" value="P:carbohydrate metabolic process"/>
    <property type="evidence" value="ECO:0007669"/>
    <property type="project" value="InterPro"/>
</dbReference>
<name>A0A5D8QD24_9THEO</name>
<comment type="caution">
    <text evidence="12">The sequence shown here is derived from an EMBL/GenBank/DDBJ whole genome shotgun (WGS) entry which is preliminary data.</text>
</comment>
<keyword evidence="13" id="KW-1185">Reference proteome</keyword>
<dbReference type="Proteomes" id="UP000322976">
    <property type="component" value="Unassembled WGS sequence"/>
</dbReference>
<evidence type="ECO:0000256" key="5">
    <source>
        <dbReference type="ARBA" id="ARBA00022842"/>
    </source>
</evidence>
<evidence type="ECO:0000256" key="2">
    <source>
        <dbReference type="ARBA" id="ARBA00010231"/>
    </source>
</evidence>
<dbReference type="InterPro" id="IPR016066">
    <property type="entry name" value="A-D-PHexomutase_CS"/>
</dbReference>
<comment type="cofactor">
    <cofactor evidence="1">
        <name>Mg(2+)</name>
        <dbReference type="ChEBI" id="CHEBI:18420"/>
    </cofactor>
</comment>
<protein>
    <submittedName>
        <fullName evidence="12">Phosphomannomutase/phosphoglucomutase</fullName>
    </submittedName>
</protein>
<evidence type="ECO:0000259" key="8">
    <source>
        <dbReference type="Pfam" id="PF00408"/>
    </source>
</evidence>
<dbReference type="GO" id="GO:0000287">
    <property type="term" value="F:magnesium ion binding"/>
    <property type="evidence" value="ECO:0007669"/>
    <property type="project" value="InterPro"/>
</dbReference>
<dbReference type="InterPro" id="IPR036900">
    <property type="entry name" value="A-D-PHexomutase_C_sf"/>
</dbReference>
<dbReference type="Pfam" id="PF02878">
    <property type="entry name" value="PGM_PMM_I"/>
    <property type="match status" value="1"/>
</dbReference>
<dbReference type="Gene3D" id="3.30.310.50">
    <property type="entry name" value="Alpha-D-phosphohexomutase, C-terminal domain"/>
    <property type="match status" value="1"/>
</dbReference>
<accession>A0A5D8QD24</accession>
<keyword evidence="3" id="KW-0597">Phosphoprotein</keyword>
<dbReference type="PANTHER" id="PTHR43771">
    <property type="entry name" value="PHOSPHOMANNOMUTASE"/>
    <property type="match status" value="1"/>
</dbReference>
<dbReference type="GO" id="GO:0016868">
    <property type="term" value="F:intramolecular phosphotransferase activity"/>
    <property type="evidence" value="ECO:0007669"/>
    <property type="project" value="InterPro"/>
</dbReference>
<keyword evidence="4 7" id="KW-0479">Metal-binding</keyword>
<dbReference type="PROSITE" id="PS00710">
    <property type="entry name" value="PGM_PMM"/>
    <property type="match status" value="1"/>
</dbReference>
<feature type="domain" description="Alpha-D-phosphohexomutase alpha/beta/alpha" evidence="10">
    <location>
        <begin position="155"/>
        <end position="251"/>
    </location>
</feature>
<dbReference type="PRINTS" id="PR00509">
    <property type="entry name" value="PGMPMM"/>
</dbReference>
<dbReference type="PANTHER" id="PTHR43771:SF2">
    <property type="entry name" value="PHOSPHOMANNOMUTASE_PHOSPHOGLUCOMUTASE"/>
    <property type="match status" value="1"/>
</dbReference>
<keyword evidence="5 7" id="KW-0460">Magnesium</keyword>
<dbReference type="InterPro" id="IPR005841">
    <property type="entry name" value="Alpha-D-phosphohexomutase_SF"/>
</dbReference>
<dbReference type="Pfam" id="PF02879">
    <property type="entry name" value="PGM_PMM_II"/>
    <property type="match status" value="1"/>
</dbReference>
<feature type="domain" description="Alpha-D-phosphohexomutase alpha/beta/alpha" evidence="11">
    <location>
        <begin position="256"/>
        <end position="363"/>
    </location>
</feature>
<dbReference type="InterPro" id="IPR016055">
    <property type="entry name" value="A-D-PHexomutase_a/b/a-I/II/III"/>
</dbReference>
<evidence type="ECO:0000313" key="12">
    <source>
        <dbReference type="EMBL" id="TZE82432.1"/>
    </source>
</evidence>
<dbReference type="CDD" id="cd03089">
    <property type="entry name" value="PMM_PGM"/>
    <property type="match status" value="1"/>
</dbReference>
<dbReference type="EMBL" id="VTPS01000006">
    <property type="protein sequence ID" value="TZE82432.1"/>
    <property type="molecule type" value="Genomic_DNA"/>
</dbReference>
<dbReference type="InterPro" id="IPR005844">
    <property type="entry name" value="A-D-PHexomutase_a/b/a-I"/>
</dbReference>
<dbReference type="InterPro" id="IPR005846">
    <property type="entry name" value="A-D-PHexomutase_a/b/a-III"/>
</dbReference>
<dbReference type="RefSeq" id="WP_149544944.1">
    <property type="nucleotide sequence ID" value="NZ_VTPS01000006.1"/>
</dbReference>
<dbReference type="Pfam" id="PF02880">
    <property type="entry name" value="PGM_PMM_III"/>
    <property type="match status" value="1"/>
</dbReference>
<dbReference type="SUPFAM" id="SSF53738">
    <property type="entry name" value="Phosphoglucomutase, first 3 domains"/>
    <property type="match status" value="3"/>
</dbReference>
<feature type="domain" description="Alpha-D-phosphohexomutase alpha/beta/alpha" evidence="9">
    <location>
        <begin position="8"/>
        <end position="138"/>
    </location>
</feature>
<evidence type="ECO:0000259" key="10">
    <source>
        <dbReference type="Pfam" id="PF02879"/>
    </source>
</evidence>
<evidence type="ECO:0000256" key="7">
    <source>
        <dbReference type="RuleBase" id="RU004326"/>
    </source>
</evidence>
<comment type="similarity">
    <text evidence="2 7">Belongs to the phosphohexose mutase family.</text>
</comment>
<dbReference type="SUPFAM" id="SSF55957">
    <property type="entry name" value="Phosphoglucomutase, C-terminal domain"/>
    <property type="match status" value="1"/>
</dbReference>
<proteinExistence type="inferred from homology"/>
<evidence type="ECO:0000256" key="1">
    <source>
        <dbReference type="ARBA" id="ARBA00001946"/>
    </source>
</evidence>
<keyword evidence="6" id="KW-0413">Isomerase</keyword>
<gene>
    <name evidence="12" type="ORF">FWJ32_05340</name>
</gene>
<reference evidence="12 13" key="1">
    <citation type="submission" date="2019-08" db="EMBL/GenBank/DDBJ databases">
        <title>Calorimonas adulescens gen. nov., sp. nov., an anaerobic thermophilic bacterium from Sakhalin hot spring.</title>
        <authorList>
            <person name="Khomyakova M.A."/>
            <person name="Merkel A.Y."/>
            <person name="Novikov A."/>
            <person name="Bonch-Osmolovskaya E.A."/>
            <person name="Slobodkin A.I."/>
        </authorList>
    </citation>
    <scope>NUCLEOTIDE SEQUENCE [LARGE SCALE GENOMIC DNA]</scope>
    <source>
        <strain evidence="12 13">A05MB</strain>
    </source>
</reference>
<evidence type="ECO:0000313" key="13">
    <source>
        <dbReference type="Proteomes" id="UP000322976"/>
    </source>
</evidence>